<feature type="chain" id="PRO_5046401668" description="Sialidase domain-containing protein" evidence="1">
    <location>
        <begin position="22"/>
        <end position="398"/>
    </location>
</feature>
<keyword evidence="3" id="KW-1185">Reference proteome</keyword>
<organism evidence="2 3">
    <name type="scientific">Sphingobacterium bambusae</name>
    <dbReference type="NCBI Taxonomy" id="662858"/>
    <lineage>
        <taxon>Bacteria</taxon>
        <taxon>Pseudomonadati</taxon>
        <taxon>Bacteroidota</taxon>
        <taxon>Sphingobacteriia</taxon>
        <taxon>Sphingobacteriales</taxon>
        <taxon>Sphingobacteriaceae</taxon>
        <taxon>Sphingobacterium</taxon>
    </lineage>
</organism>
<evidence type="ECO:0000256" key="1">
    <source>
        <dbReference type="SAM" id="SignalP"/>
    </source>
</evidence>
<sequence length="398" mass="44107">MMKKCVSIFFVSLLAVLFSHAQQTPILIDEGRSYEVDAILTSKGDLIAVWMGDRPDVVNQGRGIKDVAVYYATSTDTGKTWVKKSIIDFPNSMITANPKLAMDDNGEVYLTLMSVDHTFFSSRLELFKYDVVRKKFSHISQPFSSTSALLDKPSLVVRDGIFELTYVIYTSGMSEGRVLHQQSVDGGKSWSSAIDISPKSNILFLGASTKISKDNLLFSVGSFHQDSVYFAIQKAGRLFQNKDLSFHGISEISSELGAAMTELETGNKDDMVISIQKNHQLGGLYVLCSNDAGTTWTSPVCIADTGFLLSTAIGSNSVLHTSYFIKDNVGIKFIYEQYNISELCKPKSERKIKVSQSVGYTDYIGAFQKILIHGDSKQILLFWIDYGNGNILKMSKIP</sequence>
<evidence type="ECO:0000313" key="2">
    <source>
        <dbReference type="EMBL" id="MFD2968776.1"/>
    </source>
</evidence>
<dbReference type="RefSeq" id="WP_320184956.1">
    <property type="nucleotide sequence ID" value="NZ_CP138332.1"/>
</dbReference>
<dbReference type="Gene3D" id="2.120.10.10">
    <property type="match status" value="1"/>
</dbReference>
<accession>A0ABW6BKJ1</accession>
<proteinExistence type="predicted"/>
<dbReference type="Proteomes" id="UP001597525">
    <property type="component" value="Unassembled WGS sequence"/>
</dbReference>
<name>A0ABW6BKJ1_9SPHI</name>
<feature type="signal peptide" evidence="1">
    <location>
        <begin position="1"/>
        <end position="21"/>
    </location>
</feature>
<dbReference type="InterPro" id="IPR036278">
    <property type="entry name" value="Sialidase_sf"/>
</dbReference>
<dbReference type="EMBL" id="JBHUPB010000010">
    <property type="protein sequence ID" value="MFD2968776.1"/>
    <property type="molecule type" value="Genomic_DNA"/>
</dbReference>
<gene>
    <name evidence="2" type="ORF">ACFS7Y_15365</name>
</gene>
<evidence type="ECO:0000313" key="3">
    <source>
        <dbReference type="Proteomes" id="UP001597525"/>
    </source>
</evidence>
<comment type="caution">
    <text evidence="2">The sequence shown here is derived from an EMBL/GenBank/DDBJ whole genome shotgun (WGS) entry which is preliminary data.</text>
</comment>
<protein>
    <recommendedName>
        <fullName evidence="4">Sialidase domain-containing protein</fullName>
    </recommendedName>
</protein>
<evidence type="ECO:0008006" key="4">
    <source>
        <dbReference type="Google" id="ProtNLM"/>
    </source>
</evidence>
<dbReference type="SUPFAM" id="SSF50939">
    <property type="entry name" value="Sialidases"/>
    <property type="match status" value="1"/>
</dbReference>
<keyword evidence="1" id="KW-0732">Signal</keyword>
<reference evidence="3" key="1">
    <citation type="journal article" date="2019" name="Int. J. Syst. Evol. Microbiol.">
        <title>The Global Catalogue of Microorganisms (GCM) 10K type strain sequencing project: providing services to taxonomists for standard genome sequencing and annotation.</title>
        <authorList>
            <consortium name="The Broad Institute Genomics Platform"/>
            <consortium name="The Broad Institute Genome Sequencing Center for Infectious Disease"/>
            <person name="Wu L."/>
            <person name="Ma J."/>
        </authorList>
    </citation>
    <scope>NUCLEOTIDE SEQUENCE [LARGE SCALE GENOMIC DNA]</scope>
    <source>
        <strain evidence="3">KCTC 22814</strain>
    </source>
</reference>